<sequence length="379" mass="43097">MADPVTIGAAVGWGMKAAGWVVSPIISKLVSKGFSYVGFDAPEKLKQLEIKVLQLELALGLEIAEVHPHMNRLEPLLNNLKSSFYEAEDILDDVEYHRLERQIQSHRFRRNWVCKIQSALPKCSCLKNQEGGNMPSEATTNISRKDEMLEEATGYPCPEFKSRNTLQQKLEEALIGKRFLLRGSQEVIASELRMAGQELFLEILRHVITVASLNFPNIGRLRLLQTLPFLTVKKEVGYELQQLSHLNNLRGKLRIHGLKNVQSKEEALEAKLVDKKRLTELTLAWDDGSCTSSDDEEGVLEGFCPPMQLQKLEIRDYHGSSYPNWMVDKNKNGPNWDTLPDNLEHLTSLKELRISECPNIPPEQTFKEYCGRWMTIGLS</sequence>
<keyword evidence="3" id="KW-1185">Reference proteome</keyword>
<dbReference type="EMBL" id="SPHZ02000010">
    <property type="protein sequence ID" value="KAF0896433.1"/>
    <property type="molecule type" value="Genomic_DNA"/>
</dbReference>
<dbReference type="PANTHER" id="PTHR47186">
    <property type="entry name" value="LEUCINE-RICH REPEAT-CONTAINING PROTEIN 57"/>
    <property type="match status" value="1"/>
</dbReference>
<proteinExistence type="predicted"/>
<dbReference type="AlphaFoldDB" id="A0A6G1C9Z6"/>
<evidence type="ECO:0000259" key="1">
    <source>
        <dbReference type="Pfam" id="PF25019"/>
    </source>
</evidence>
<protein>
    <recommendedName>
        <fullName evidence="1">R13L1/DRL21-like LRR repeat region domain-containing protein</fullName>
    </recommendedName>
</protein>
<dbReference type="InterPro" id="IPR032675">
    <property type="entry name" value="LRR_dom_sf"/>
</dbReference>
<evidence type="ECO:0000313" key="3">
    <source>
        <dbReference type="Proteomes" id="UP000479710"/>
    </source>
</evidence>
<dbReference type="PANTHER" id="PTHR47186:SF62">
    <property type="entry name" value="OS04G0325300 PROTEIN"/>
    <property type="match status" value="1"/>
</dbReference>
<dbReference type="Pfam" id="PF25019">
    <property type="entry name" value="LRR_R13L1-DRL21"/>
    <property type="match status" value="1"/>
</dbReference>
<comment type="caution">
    <text evidence="2">The sequence shown here is derived from an EMBL/GenBank/DDBJ whole genome shotgun (WGS) entry which is preliminary data.</text>
</comment>
<accession>A0A6G1C9Z6</accession>
<dbReference type="InterPro" id="IPR056789">
    <property type="entry name" value="LRR_R13L1-DRL21"/>
</dbReference>
<name>A0A6G1C9Z6_9ORYZ</name>
<feature type="domain" description="R13L1/DRL21-like LRR repeat region" evidence="1">
    <location>
        <begin position="240"/>
        <end position="357"/>
    </location>
</feature>
<dbReference type="OrthoDB" id="685126at2759"/>
<organism evidence="2 3">
    <name type="scientific">Oryza meyeriana var. granulata</name>
    <dbReference type="NCBI Taxonomy" id="110450"/>
    <lineage>
        <taxon>Eukaryota</taxon>
        <taxon>Viridiplantae</taxon>
        <taxon>Streptophyta</taxon>
        <taxon>Embryophyta</taxon>
        <taxon>Tracheophyta</taxon>
        <taxon>Spermatophyta</taxon>
        <taxon>Magnoliopsida</taxon>
        <taxon>Liliopsida</taxon>
        <taxon>Poales</taxon>
        <taxon>Poaceae</taxon>
        <taxon>BOP clade</taxon>
        <taxon>Oryzoideae</taxon>
        <taxon>Oryzeae</taxon>
        <taxon>Oryzinae</taxon>
        <taxon>Oryza</taxon>
        <taxon>Oryza meyeriana</taxon>
    </lineage>
</organism>
<gene>
    <name evidence="2" type="ORF">E2562_024302</name>
</gene>
<dbReference type="SUPFAM" id="SSF52047">
    <property type="entry name" value="RNI-like"/>
    <property type="match status" value="1"/>
</dbReference>
<dbReference type="Proteomes" id="UP000479710">
    <property type="component" value="Unassembled WGS sequence"/>
</dbReference>
<evidence type="ECO:0000313" key="2">
    <source>
        <dbReference type="EMBL" id="KAF0896433.1"/>
    </source>
</evidence>
<dbReference type="Gene3D" id="3.80.10.10">
    <property type="entry name" value="Ribonuclease Inhibitor"/>
    <property type="match status" value="1"/>
</dbReference>
<reference evidence="2 3" key="1">
    <citation type="submission" date="2019-11" db="EMBL/GenBank/DDBJ databases">
        <title>Whole genome sequence of Oryza granulata.</title>
        <authorList>
            <person name="Li W."/>
        </authorList>
    </citation>
    <scope>NUCLEOTIDE SEQUENCE [LARGE SCALE GENOMIC DNA]</scope>
    <source>
        <strain evidence="3">cv. Menghai</strain>
        <tissue evidence="2">Leaf</tissue>
    </source>
</reference>